<gene>
    <name evidence="2" type="ORF">B9Z19DRAFT_1093137</name>
</gene>
<dbReference type="EMBL" id="NESQ01000307">
    <property type="protein sequence ID" value="PUU74310.1"/>
    <property type="molecule type" value="Genomic_DNA"/>
</dbReference>
<reference evidence="2 3" key="1">
    <citation type="submission" date="2017-04" db="EMBL/GenBank/DDBJ databases">
        <title>Draft genome sequence of Tuber borchii Vittad., a whitish edible truffle.</title>
        <authorList>
            <consortium name="DOE Joint Genome Institute"/>
            <person name="Murat C."/>
            <person name="Kuo A."/>
            <person name="Barry K.W."/>
            <person name="Clum A."/>
            <person name="Dockter R.B."/>
            <person name="Fauchery L."/>
            <person name="Iotti M."/>
            <person name="Kohler A."/>
            <person name="Labutti K."/>
            <person name="Lindquist E.A."/>
            <person name="Lipzen A."/>
            <person name="Ohm R.A."/>
            <person name="Wang M."/>
            <person name="Grigoriev I.V."/>
            <person name="Zambonelli A."/>
            <person name="Martin F.M."/>
        </authorList>
    </citation>
    <scope>NUCLEOTIDE SEQUENCE [LARGE SCALE GENOMIC DNA]</scope>
    <source>
        <strain evidence="2 3">Tbo3840</strain>
    </source>
</reference>
<dbReference type="AlphaFoldDB" id="A0A2T6ZFN2"/>
<feature type="transmembrane region" description="Helical" evidence="1">
    <location>
        <begin position="58"/>
        <end position="82"/>
    </location>
</feature>
<accession>A0A2T6ZFN2</accession>
<sequence>MSTPNLLRRRTIILTVGAVAITAVGAYTGAQLKSDLQAKRQKEISGEGIDGRIRRWDIFSLSLFDFTSFVEGANCGFLVLVFDLL</sequence>
<name>A0A2T6ZFN2_TUBBO</name>
<evidence type="ECO:0000313" key="3">
    <source>
        <dbReference type="Proteomes" id="UP000244722"/>
    </source>
</evidence>
<keyword evidence="1" id="KW-0472">Membrane</keyword>
<keyword evidence="3" id="KW-1185">Reference proteome</keyword>
<keyword evidence="1" id="KW-1133">Transmembrane helix</keyword>
<evidence type="ECO:0000256" key="1">
    <source>
        <dbReference type="SAM" id="Phobius"/>
    </source>
</evidence>
<dbReference type="Proteomes" id="UP000244722">
    <property type="component" value="Unassembled WGS sequence"/>
</dbReference>
<proteinExistence type="predicted"/>
<organism evidence="2 3">
    <name type="scientific">Tuber borchii</name>
    <name type="common">White truffle</name>
    <dbReference type="NCBI Taxonomy" id="42251"/>
    <lineage>
        <taxon>Eukaryota</taxon>
        <taxon>Fungi</taxon>
        <taxon>Dikarya</taxon>
        <taxon>Ascomycota</taxon>
        <taxon>Pezizomycotina</taxon>
        <taxon>Pezizomycetes</taxon>
        <taxon>Pezizales</taxon>
        <taxon>Tuberaceae</taxon>
        <taxon>Tuber</taxon>
    </lineage>
</organism>
<protein>
    <submittedName>
        <fullName evidence="2">Uncharacterized protein</fullName>
    </submittedName>
</protein>
<evidence type="ECO:0000313" key="2">
    <source>
        <dbReference type="EMBL" id="PUU74310.1"/>
    </source>
</evidence>
<comment type="caution">
    <text evidence="2">The sequence shown here is derived from an EMBL/GenBank/DDBJ whole genome shotgun (WGS) entry which is preliminary data.</text>
</comment>
<feature type="transmembrane region" description="Helical" evidence="1">
    <location>
        <begin position="12"/>
        <end position="30"/>
    </location>
</feature>
<keyword evidence="1" id="KW-0812">Transmembrane</keyword>